<sequence length="306" mass="35409">MTDNLSTYFSSLHNLKISNEPVFELEKGLYLTIDNHIKQQVLGKNSVGVLGFLEYKSIFDIPVLAFAISDKKLNPKTEKNALETFIFKLHMFNHCLWLVKDNSVYKQISFLKYGRNNDCFHSNYIAHINSTSNGIGQVIHFNTIELEKAKSFFPRLLEIQTNDSTHLNTELTEKSTRISRAFYYLQGARMNKEIGIKITLYCTALESLFIDNGKRIYQNLINRVAEFLTANTEDYNFIRSKVARAYDLRSKTIHGNILDSEEYNRQTEKIINTSKDIDLIVREVLLKILESNSLTEKFNSNKTYAN</sequence>
<gene>
    <name evidence="1" type="ORF">ACFSTE_05035</name>
</gene>
<dbReference type="EMBL" id="JBHULX010000003">
    <property type="protein sequence ID" value="MFD2590185.1"/>
    <property type="molecule type" value="Genomic_DNA"/>
</dbReference>
<keyword evidence="2" id="KW-1185">Reference proteome</keyword>
<evidence type="ECO:0000313" key="1">
    <source>
        <dbReference type="EMBL" id="MFD2590185.1"/>
    </source>
</evidence>
<reference evidence="2" key="1">
    <citation type="journal article" date="2019" name="Int. J. Syst. Evol. Microbiol.">
        <title>The Global Catalogue of Microorganisms (GCM) 10K type strain sequencing project: providing services to taxonomists for standard genome sequencing and annotation.</title>
        <authorList>
            <consortium name="The Broad Institute Genomics Platform"/>
            <consortium name="The Broad Institute Genome Sequencing Center for Infectious Disease"/>
            <person name="Wu L."/>
            <person name="Ma J."/>
        </authorList>
    </citation>
    <scope>NUCLEOTIDE SEQUENCE [LARGE SCALE GENOMIC DNA]</scope>
    <source>
        <strain evidence="2">KCTC 42423</strain>
    </source>
</reference>
<evidence type="ECO:0000313" key="2">
    <source>
        <dbReference type="Proteomes" id="UP001597459"/>
    </source>
</evidence>
<evidence type="ECO:0008006" key="3">
    <source>
        <dbReference type="Google" id="ProtNLM"/>
    </source>
</evidence>
<comment type="caution">
    <text evidence="1">The sequence shown here is derived from an EMBL/GenBank/DDBJ whole genome shotgun (WGS) entry which is preliminary data.</text>
</comment>
<dbReference type="Proteomes" id="UP001597459">
    <property type="component" value="Unassembled WGS sequence"/>
</dbReference>
<dbReference type="RefSeq" id="WP_378298001.1">
    <property type="nucleotide sequence ID" value="NZ_JBHULX010000003.1"/>
</dbReference>
<proteinExistence type="predicted"/>
<organism evidence="1 2">
    <name type="scientific">Aquimarina hainanensis</name>
    <dbReference type="NCBI Taxonomy" id="1578017"/>
    <lineage>
        <taxon>Bacteria</taxon>
        <taxon>Pseudomonadati</taxon>
        <taxon>Bacteroidota</taxon>
        <taxon>Flavobacteriia</taxon>
        <taxon>Flavobacteriales</taxon>
        <taxon>Flavobacteriaceae</taxon>
        <taxon>Aquimarina</taxon>
    </lineage>
</organism>
<protein>
    <recommendedName>
        <fullName evidence="3">Apea-like HEPN domain-containing protein</fullName>
    </recommendedName>
</protein>
<accession>A0ABW5N3U5</accession>
<name>A0ABW5N3U5_9FLAO</name>